<dbReference type="GO" id="GO:0051301">
    <property type="term" value="P:cell division"/>
    <property type="evidence" value="ECO:0007669"/>
    <property type="project" value="UniProtKB-KW"/>
</dbReference>
<evidence type="ECO:0000256" key="9">
    <source>
        <dbReference type="PROSITE-ProRule" id="PRU01248"/>
    </source>
</evidence>
<keyword evidence="4" id="KW-0159">Chromosome partition</keyword>
<comment type="subcellular location">
    <subcellularLocation>
        <location evidence="1">Cytoplasm</location>
    </subcellularLocation>
</comment>
<proteinExistence type="predicted"/>
<keyword evidence="3" id="KW-0132">Cell division</keyword>
<keyword evidence="2" id="KW-0963">Cytoplasm</keyword>
<keyword evidence="5" id="KW-0229">DNA integration</keyword>
<evidence type="ECO:0000256" key="8">
    <source>
        <dbReference type="ARBA" id="ARBA00023306"/>
    </source>
</evidence>
<dbReference type="InterPro" id="IPR004107">
    <property type="entry name" value="Integrase_SAM-like_N"/>
</dbReference>
<evidence type="ECO:0000313" key="13">
    <source>
        <dbReference type="Proteomes" id="UP000186351"/>
    </source>
</evidence>
<dbReference type="InterPro" id="IPR044068">
    <property type="entry name" value="CB"/>
</dbReference>
<keyword evidence="6 9" id="KW-0238">DNA-binding</keyword>
<dbReference type="PROSITE" id="PS51900">
    <property type="entry name" value="CB"/>
    <property type="match status" value="1"/>
</dbReference>
<keyword evidence="7" id="KW-0233">DNA recombination</keyword>
<dbReference type="InterPro" id="IPR050090">
    <property type="entry name" value="Tyrosine_recombinase_XerCD"/>
</dbReference>
<dbReference type="KEGG" id="pary:A4V02_00460"/>
<evidence type="ECO:0000313" key="12">
    <source>
        <dbReference type="EMBL" id="ANU62368.2"/>
    </source>
</evidence>
<dbReference type="AlphaFoldDB" id="A0A1B1S6F0"/>
<dbReference type="InterPro" id="IPR011010">
    <property type="entry name" value="DNA_brk_join_enz"/>
</dbReference>
<dbReference type="InterPro" id="IPR013762">
    <property type="entry name" value="Integrase-like_cat_sf"/>
</dbReference>
<dbReference type="GO" id="GO:0006310">
    <property type="term" value="P:DNA recombination"/>
    <property type="evidence" value="ECO:0007669"/>
    <property type="project" value="UniProtKB-KW"/>
</dbReference>
<dbReference type="GO" id="GO:0007059">
    <property type="term" value="P:chromosome segregation"/>
    <property type="evidence" value="ECO:0007669"/>
    <property type="project" value="UniProtKB-KW"/>
</dbReference>
<dbReference type="PROSITE" id="PS51898">
    <property type="entry name" value="TYR_RECOMBINASE"/>
    <property type="match status" value="1"/>
</dbReference>
<name>A0A1B1S6F0_9BACT</name>
<evidence type="ECO:0000259" key="11">
    <source>
        <dbReference type="PROSITE" id="PS51900"/>
    </source>
</evidence>
<dbReference type="GO" id="GO:0003677">
    <property type="term" value="F:DNA binding"/>
    <property type="evidence" value="ECO:0007669"/>
    <property type="project" value="UniProtKB-UniRule"/>
</dbReference>
<dbReference type="PANTHER" id="PTHR30349:SF77">
    <property type="entry name" value="TYROSINE RECOMBINASE XERC"/>
    <property type="match status" value="1"/>
</dbReference>
<evidence type="ECO:0008006" key="14">
    <source>
        <dbReference type="Google" id="ProtNLM"/>
    </source>
</evidence>
<dbReference type="GO" id="GO:0005737">
    <property type="term" value="C:cytoplasm"/>
    <property type="evidence" value="ECO:0007669"/>
    <property type="project" value="UniProtKB-SubCell"/>
</dbReference>
<dbReference type="Pfam" id="PF00589">
    <property type="entry name" value="Phage_integrase"/>
    <property type="match status" value="1"/>
</dbReference>
<dbReference type="SUPFAM" id="SSF56349">
    <property type="entry name" value="DNA breaking-rejoining enzymes"/>
    <property type="match status" value="1"/>
</dbReference>
<evidence type="ECO:0000256" key="3">
    <source>
        <dbReference type="ARBA" id="ARBA00022618"/>
    </source>
</evidence>
<organism evidence="12 13">
    <name type="scientific">Muribaculum intestinale</name>
    <dbReference type="NCBI Taxonomy" id="1796646"/>
    <lineage>
        <taxon>Bacteria</taxon>
        <taxon>Pseudomonadati</taxon>
        <taxon>Bacteroidota</taxon>
        <taxon>Bacteroidia</taxon>
        <taxon>Bacteroidales</taxon>
        <taxon>Muribaculaceae</taxon>
        <taxon>Muribaculum</taxon>
    </lineage>
</organism>
<keyword evidence="13" id="KW-1185">Reference proteome</keyword>
<dbReference type="PANTHER" id="PTHR30349">
    <property type="entry name" value="PHAGE INTEGRASE-RELATED"/>
    <property type="match status" value="1"/>
</dbReference>
<evidence type="ECO:0000256" key="1">
    <source>
        <dbReference type="ARBA" id="ARBA00004496"/>
    </source>
</evidence>
<dbReference type="InterPro" id="IPR010998">
    <property type="entry name" value="Integrase_recombinase_N"/>
</dbReference>
<keyword evidence="8" id="KW-0131">Cell cycle</keyword>
<dbReference type="STRING" id="1796646.A4V02_00460"/>
<reference evidence="13" key="1">
    <citation type="submission" date="2016-04" db="EMBL/GenBank/DDBJ databases">
        <title>Complete Genome Sequences of Twelve Strains of a Stable Defined Moderately Diverse Mouse Microbiota 2 (sDMDMm2).</title>
        <authorList>
            <person name="Uchimura Y."/>
            <person name="Wyss M."/>
            <person name="Brugiroux S."/>
            <person name="Limenitakis J.P."/>
            <person name="Stecher B."/>
            <person name="McCoy K.D."/>
            <person name="Macpherson A.J."/>
        </authorList>
    </citation>
    <scope>NUCLEOTIDE SEQUENCE [LARGE SCALE GENOMIC DNA]</scope>
    <source>
        <strain evidence="13">YL27</strain>
    </source>
</reference>
<dbReference type="GO" id="GO:0015074">
    <property type="term" value="P:DNA integration"/>
    <property type="evidence" value="ECO:0007669"/>
    <property type="project" value="UniProtKB-KW"/>
</dbReference>
<accession>A0A1B1S6F0</accession>
<evidence type="ECO:0000256" key="5">
    <source>
        <dbReference type="ARBA" id="ARBA00022908"/>
    </source>
</evidence>
<feature type="domain" description="Core-binding (CB)" evidence="11">
    <location>
        <begin position="1"/>
        <end position="92"/>
    </location>
</feature>
<dbReference type="Proteomes" id="UP000186351">
    <property type="component" value="Chromosome"/>
</dbReference>
<gene>
    <name evidence="12" type="ORF">A4V02_00460</name>
</gene>
<dbReference type="InterPro" id="IPR002104">
    <property type="entry name" value="Integrase_catalytic"/>
</dbReference>
<feature type="domain" description="Tyr recombinase" evidence="10">
    <location>
        <begin position="113"/>
        <end position="296"/>
    </location>
</feature>
<evidence type="ECO:0000256" key="4">
    <source>
        <dbReference type="ARBA" id="ARBA00022829"/>
    </source>
</evidence>
<dbReference type="Pfam" id="PF02899">
    <property type="entry name" value="Phage_int_SAM_1"/>
    <property type="match status" value="1"/>
</dbReference>
<evidence type="ECO:0000256" key="2">
    <source>
        <dbReference type="ARBA" id="ARBA00022490"/>
    </source>
</evidence>
<evidence type="ECO:0000256" key="6">
    <source>
        <dbReference type="ARBA" id="ARBA00023125"/>
    </source>
</evidence>
<dbReference type="Gene3D" id="1.10.443.10">
    <property type="entry name" value="Intergrase catalytic core"/>
    <property type="match status" value="1"/>
</dbReference>
<dbReference type="EMBL" id="CP015402">
    <property type="protein sequence ID" value="ANU62368.2"/>
    <property type="molecule type" value="Genomic_DNA"/>
</dbReference>
<evidence type="ECO:0000256" key="7">
    <source>
        <dbReference type="ARBA" id="ARBA00023172"/>
    </source>
</evidence>
<protein>
    <recommendedName>
        <fullName evidence="14">Recombinase</fullName>
    </recommendedName>
</protein>
<dbReference type="Gene3D" id="1.10.150.130">
    <property type="match status" value="1"/>
</dbReference>
<evidence type="ECO:0000259" key="10">
    <source>
        <dbReference type="PROSITE" id="PS51898"/>
    </source>
</evidence>
<sequence>MIKRIDSMILDSFSTYIRCELNYSVHTVSAYMRDLSQWADFATGGHPEQLDPLSVTTSDIRLWIGRLARQGESPRTLKRKLSSLRTFFGYMMKRHGMMSNPAAELHSAKADKPLPVYVRQSEMASMLADDFDTGDFTSVRDRLILLMFYSTGMRSSELETLLDNDVNTAKGELKVMGKRNKERIIPFGEELSEMIAKYRNLRDTTVGGLPPERFFVRPDGQPLYRRLIYRVVHGALEGRTVAARQSPHVLRHSFASDMLNNGADLFSVQQLLGHKSLETTQVYTHITYQELKNNYQLAHPRAAKKGGPHGN</sequence>